<evidence type="ECO:0000259" key="5">
    <source>
        <dbReference type="PROSITE" id="PS50931"/>
    </source>
</evidence>
<dbReference type="Gene3D" id="3.40.190.290">
    <property type="match status" value="1"/>
</dbReference>
<comment type="similarity">
    <text evidence="1">Belongs to the LysR transcriptional regulatory family.</text>
</comment>
<dbReference type="Pfam" id="PF00126">
    <property type="entry name" value="HTH_1"/>
    <property type="match status" value="1"/>
</dbReference>
<evidence type="ECO:0000313" key="6">
    <source>
        <dbReference type="EMBL" id="OLO10971.1"/>
    </source>
</evidence>
<dbReference type="GO" id="GO:0043565">
    <property type="term" value="F:sequence-specific DNA binding"/>
    <property type="evidence" value="ECO:0007669"/>
    <property type="project" value="TreeGrafter"/>
</dbReference>
<accession>A0A1Q8TBB4</accession>
<sequence>MDRFRQIEIFIAAVEHGSIAAAGRALGLSPAMAGKYLSALESALGTRLLHRSTRALSLTDAGQQYLAASKRIMEALAEADAEARDGRSQLAGEIRLGVPRAFGTQKLPPMLAAFCRAHPQITLNLHTDERYADLVDGRLDLAVRIGQLPDSALYTRPLGSIHMGLGCAPGLLGAHERQEISQIRRLPRLVFTAARSPGDWMVRDSEDRAYAIDGPAAMRSDDITLLVHAATEGLGIVYAPMFALDEALEDGRLIQLLADHRTTQLGLQIVYTDRHHQPARVRALIDHLTACFQEKRA</sequence>
<dbReference type="Proteomes" id="UP000186806">
    <property type="component" value="Unassembled WGS sequence"/>
</dbReference>
<dbReference type="InterPro" id="IPR000847">
    <property type="entry name" value="LysR_HTH_N"/>
</dbReference>
<dbReference type="PROSITE" id="PS50931">
    <property type="entry name" value="HTH_LYSR"/>
    <property type="match status" value="1"/>
</dbReference>
<dbReference type="GO" id="GO:0003700">
    <property type="term" value="F:DNA-binding transcription factor activity"/>
    <property type="evidence" value="ECO:0007669"/>
    <property type="project" value="InterPro"/>
</dbReference>
<dbReference type="Gene3D" id="1.10.10.10">
    <property type="entry name" value="Winged helix-like DNA-binding domain superfamily/Winged helix DNA-binding domain"/>
    <property type="match status" value="1"/>
</dbReference>
<dbReference type="InterPro" id="IPR005119">
    <property type="entry name" value="LysR_subst-bd"/>
</dbReference>
<evidence type="ECO:0000256" key="4">
    <source>
        <dbReference type="ARBA" id="ARBA00023163"/>
    </source>
</evidence>
<keyword evidence="3" id="KW-0238">DNA-binding</keyword>
<dbReference type="InterPro" id="IPR036388">
    <property type="entry name" value="WH-like_DNA-bd_sf"/>
</dbReference>
<dbReference type="SUPFAM" id="SSF53850">
    <property type="entry name" value="Periplasmic binding protein-like II"/>
    <property type="match status" value="1"/>
</dbReference>
<evidence type="ECO:0000256" key="3">
    <source>
        <dbReference type="ARBA" id="ARBA00023125"/>
    </source>
</evidence>
<dbReference type="InterPro" id="IPR058163">
    <property type="entry name" value="LysR-type_TF_proteobact-type"/>
</dbReference>
<keyword evidence="7" id="KW-1185">Reference proteome</keyword>
<organism evidence="6 7">
    <name type="scientific">Chromohalobacter japonicus</name>
    <dbReference type="NCBI Taxonomy" id="223900"/>
    <lineage>
        <taxon>Bacteria</taxon>
        <taxon>Pseudomonadati</taxon>
        <taxon>Pseudomonadota</taxon>
        <taxon>Gammaproteobacteria</taxon>
        <taxon>Oceanospirillales</taxon>
        <taxon>Halomonadaceae</taxon>
        <taxon>Chromohalobacter</taxon>
    </lineage>
</organism>
<dbReference type="GO" id="GO:0006351">
    <property type="term" value="P:DNA-templated transcription"/>
    <property type="evidence" value="ECO:0007669"/>
    <property type="project" value="TreeGrafter"/>
</dbReference>
<protein>
    <recommendedName>
        <fullName evidence="5">HTH lysR-type domain-containing protein</fullName>
    </recommendedName>
</protein>
<keyword evidence="2" id="KW-0805">Transcription regulation</keyword>
<dbReference type="RefSeq" id="WP_075369634.1">
    <property type="nucleotide sequence ID" value="NZ_MSDQ01000029.1"/>
</dbReference>
<dbReference type="FunFam" id="1.10.10.10:FF:000001">
    <property type="entry name" value="LysR family transcriptional regulator"/>
    <property type="match status" value="1"/>
</dbReference>
<gene>
    <name evidence="6" type="ORF">BTW10_12135</name>
</gene>
<keyword evidence="4" id="KW-0804">Transcription</keyword>
<proteinExistence type="inferred from homology"/>
<evidence type="ECO:0000256" key="2">
    <source>
        <dbReference type="ARBA" id="ARBA00023015"/>
    </source>
</evidence>
<dbReference type="Pfam" id="PF03466">
    <property type="entry name" value="LysR_substrate"/>
    <property type="match status" value="1"/>
</dbReference>
<reference evidence="6 7" key="1">
    <citation type="submission" date="2016-12" db="EMBL/GenBank/DDBJ databases">
        <title>Draft genome sequences of strains Salinicola socius SMB35, Salinicola sp. MH3R3-1 and Chromohalobacter sp. SMB17 from the Verkhnekamsk potash mining region of Russia.</title>
        <authorList>
            <person name="Mavrodi D.V."/>
            <person name="Olsson B.E."/>
            <person name="Korsakova E.S."/>
            <person name="Pyankova A."/>
            <person name="Mavrodi O.V."/>
            <person name="Plotnikova E.G."/>
        </authorList>
    </citation>
    <scope>NUCLEOTIDE SEQUENCE [LARGE SCALE GENOMIC DNA]</scope>
    <source>
        <strain evidence="6 7">SMB17</strain>
    </source>
</reference>
<dbReference type="CDD" id="cd08422">
    <property type="entry name" value="PBP2_CrgA_like"/>
    <property type="match status" value="1"/>
</dbReference>
<dbReference type="AlphaFoldDB" id="A0A1Q8TBB4"/>
<feature type="domain" description="HTH lysR-type" evidence="5">
    <location>
        <begin position="1"/>
        <end position="59"/>
    </location>
</feature>
<dbReference type="PANTHER" id="PTHR30537">
    <property type="entry name" value="HTH-TYPE TRANSCRIPTIONAL REGULATOR"/>
    <property type="match status" value="1"/>
</dbReference>
<dbReference type="InterPro" id="IPR036390">
    <property type="entry name" value="WH_DNA-bd_sf"/>
</dbReference>
<evidence type="ECO:0000256" key="1">
    <source>
        <dbReference type="ARBA" id="ARBA00009437"/>
    </source>
</evidence>
<evidence type="ECO:0000313" key="7">
    <source>
        <dbReference type="Proteomes" id="UP000186806"/>
    </source>
</evidence>
<name>A0A1Q8TBB4_9GAMM</name>
<dbReference type="PANTHER" id="PTHR30537:SF3">
    <property type="entry name" value="TRANSCRIPTIONAL REGULATORY PROTEIN"/>
    <property type="match status" value="1"/>
</dbReference>
<dbReference type="SUPFAM" id="SSF46785">
    <property type="entry name" value="Winged helix' DNA-binding domain"/>
    <property type="match status" value="1"/>
</dbReference>
<comment type="caution">
    <text evidence="6">The sequence shown here is derived from an EMBL/GenBank/DDBJ whole genome shotgun (WGS) entry which is preliminary data.</text>
</comment>
<dbReference type="EMBL" id="MSDQ01000029">
    <property type="protein sequence ID" value="OLO10971.1"/>
    <property type="molecule type" value="Genomic_DNA"/>
</dbReference>